<dbReference type="RefSeq" id="WP_095608567.1">
    <property type="nucleotide sequence ID" value="NZ_LMVN01000012.1"/>
</dbReference>
<name>A0A2A2HDB7_9EURY</name>
<evidence type="ECO:0000256" key="1">
    <source>
        <dbReference type="SAM" id="Phobius"/>
    </source>
</evidence>
<accession>A0A2A2HDB7</accession>
<reference evidence="3 5" key="1">
    <citation type="submission" date="2016-04" db="EMBL/GenBank/DDBJ databases">
        <title>Genome sequence of Methanosphaera cuniculi DSM 4103.</title>
        <authorList>
            <person name="Poehlein A."/>
            <person name="Seedorf H."/>
            <person name="Daniel R."/>
        </authorList>
    </citation>
    <scope>NUCLEOTIDE SEQUENCE [LARGE SCALE GENOMIC DNA]</scope>
    <source>
        <strain evidence="3 5">DSM 4103</strain>
    </source>
</reference>
<sequence>MKRSRLKLFKTTSLTISLIAILLIILSIGIAAYIGVSDVSDSVTNKVSNGASYDSLNQIKSDYSNLSKQYDTLDKQLGSSPDVNVKSTFNNGVVKLSEANHTIESIDSDISKGESEDIVNEEINKAKDELKQAHDIYNQITGGNVAKSNTTK</sequence>
<evidence type="ECO:0000313" key="5">
    <source>
        <dbReference type="Proteomes" id="UP000246004"/>
    </source>
</evidence>
<dbReference type="AlphaFoldDB" id="A0A2A2HDB7"/>
<evidence type="ECO:0000313" key="4">
    <source>
        <dbReference type="Proteomes" id="UP000217528"/>
    </source>
</evidence>
<evidence type="ECO:0000313" key="3">
    <source>
        <dbReference type="EMBL" id="PWL07654.1"/>
    </source>
</evidence>
<dbReference type="EMBL" id="LMVN01000012">
    <property type="protein sequence ID" value="PAV07501.1"/>
    <property type="molecule type" value="Genomic_DNA"/>
</dbReference>
<proteinExistence type="predicted"/>
<keyword evidence="1" id="KW-1133">Transmembrane helix</keyword>
<dbReference type="EMBL" id="LWMS01000045">
    <property type="protein sequence ID" value="PWL07654.1"/>
    <property type="molecule type" value="Genomic_DNA"/>
</dbReference>
<keyword evidence="1" id="KW-0472">Membrane</keyword>
<reference evidence="2 4" key="2">
    <citation type="journal article" date="2017" name="BMC Genomics">
        <title>Genomic analysis of methanogenic archaea reveals a shift towards energy conservation.</title>
        <authorList>
            <person name="Gilmore S.P."/>
            <person name="Henske J.K."/>
            <person name="Sexton J.A."/>
            <person name="Solomon K.V."/>
            <person name="Seppala S."/>
            <person name="Yoo J.I."/>
            <person name="Huyett L.M."/>
            <person name="Pressman A."/>
            <person name="Cogan J.Z."/>
            <person name="Kivenson V."/>
            <person name="Peng X."/>
            <person name="Tan Y."/>
            <person name="Valentine D.L."/>
            <person name="O'Malley M.A."/>
        </authorList>
    </citation>
    <scope>NUCLEOTIDE SEQUENCE [LARGE SCALE GENOMIC DNA]</scope>
    <source>
        <strain evidence="2 4">1R-7</strain>
    </source>
</reference>
<feature type="transmembrane region" description="Helical" evidence="1">
    <location>
        <begin position="12"/>
        <end position="36"/>
    </location>
</feature>
<organism evidence="2 4">
    <name type="scientific">Methanosphaera cuniculi</name>
    <dbReference type="NCBI Taxonomy" id="1077256"/>
    <lineage>
        <taxon>Archaea</taxon>
        <taxon>Methanobacteriati</taxon>
        <taxon>Methanobacteriota</taxon>
        <taxon>Methanomada group</taxon>
        <taxon>Methanobacteria</taxon>
        <taxon>Methanobacteriales</taxon>
        <taxon>Methanobacteriaceae</taxon>
        <taxon>Methanosphaera</taxon>
    </lineage>
</organism>
<evidence type="ECO:0000313" key="2">
    <source>
        <dbReference type="EMBL" id="PAV07501.1"/>
    </source>
</evidence>
<dbReference type="Proteomes" id="UP000246004">
    <property type="component" value="Unassembled WGS sequence"/>
</dbReference>
<dbReference type="OrthoDB" id="77730at2157"/>
<keyword evidence="1" id="KW-0812">Transmembrane</keyword>
<comment type="caution">
    <text evidence="2">The sequence shown here is derived from an EMBL/GenBank/DDBJ whole genome shotgun (WGS) entry which is preliminary data.</text>
</comment>
<protein>
    <submittedName>
        <fullName evidence="2">Uncharacterized protein</fullName>
    </submittedName>
</protein>
<dbReference type="Proteomes" id="UP000217528">
    <property type="component" value="Unassembled WGS sequence"/>
</dbReference>
<gene>
    <name evidence="2" type="ORF">ASJ82_02910</name>
    <name evidence="3" type="ORF">MSCUN_14050</name>
</gene>
<keyword evidence="4" id="KW-1185">Reference proteome</keyword>